<evidence type="ECO:0000313" key="3">
    <source>
        <dbReference type="EnsemblMetazoa" id="AALFPA23_016103.P23477"/>
    </source>
</evidence>
<reference evidence="4" key="1">
    <citation type="journal article" date="2015" name="Proc. Natl. Acad. Sci. U.S.A.">
        <title>Genome sequence of the Asian Tiger mosquito, Aedes albopictus, reveals insights into its biology, genetics, and evolution.</title>
        <authorList>
            <person name="Chen X.G."/>
            <person name="Jiang X."/>
            <person name="Gu J."/>
            <person name="Xu M."/>
            <person name="Wu Y."/>
            <person name="Deng Y."/>
            <person name="Zhang C."/>
            <person name="Bonizzoni M."/>
            <person name="Dermauw W."/>
            <person name="Vontas J."/>
            <person name="Armbruster P."/>
            <person name="Huang X."/>
            <person name="Yang Y."/>
            <person name="Zhang H."/>
            <person name="He W."/>
            <person name="Peng H."/>
            <person name="Liu Y."/>
            <person name="Wu K."/>
            <person name="Chen J."/>
            <person name="Lirakis M."/>
            <person name="Topalis P."/>
            <person name="Van Leeuwen T."/>
            <person name="Hall A.B."/>
            <person name="Jiang X."/>
            <person name="Thorpe C."/>
            <person name="Mueller R.L."/>
            <person name="Sun C."/>
            <person name="Waterhouse R.M."/>
            <person name="Yan G."/>
            <person name="Tu Z.J."/>
            <person name="Fang X."/>
            <person name="James A.A."/>
        </authorList>
    </citation>
    <scope>NUCLEOTIDE SEQUENCE [LARGE SCALE GENOMIC DNA]</scope>
    <source>
        <strain evidence="4">Foshan</strain>
    </source>
</reference>
<evidence type="ECO:0000256" key="2">
    <source>
        <dbReference type="SAM" id="SignalP"/>
    </source>
</evidence>
<feature type="chain" id="PRO_5046922123" description="Secreted protein" evidence="2">
    <location>
        <begin position="20"/>
        <end position="186"/>
    </location>
</feature>
<protein>
    <recommendedName>
        <fullName evidence="5">Secreted protein</fullName>
    </recommendedName>
</protein>
<feature type="signal peptide" evidence="2">
    <location>
        <begin position="1"/>
        <end position="19"/>
    </location>
</feature>
<keyword evidence="4" id="KW-1185">Reference proteome</keyword>
<proteinExistence type="predicted"/>
<organism evidence="3 4">
    <name type="scientific">Aedes albopictus</name>
    <name type="common">Asian tiger mosquito</name>
    <name type="synonym">Stegomyia albopicta</name>
    <dbReference type="NCBI Taxonomy" id="7160"/>
    <lineage>
        <taxon>Eukaryota</taxon>
        <taxon>Metazoa</taxon>
        <taxon>Ecdysozoa</taxon>
        <taxon>Arthropoda</taxon>
        <taxon>Hexapoda</taxon>
        <taxon>Insecta</taxon>
        <taxon>Pterygota</taxon>
        <taxon>Neoptera</taxon>
        <taxon>Endopterygota</taxon>
        <taxon>Diptera</taxon>
        <taxon>Nematocera</taxon>
        <taxon>Culicoidea</taxon>
        <taxon>Culicidae</taxon>
        <taxon>Culicinae</taxon>
        <taxon>Aedini</taxon>
        <taxon>Aedes</taxon>
        <taxon>Stegomyia</taxon>
    </lineage>
</organism>
<dbReference type="EnsemblMetazoa" id="AALFPA23_016103.R23477">
    <property type="protein sequence ID" value="AALFPA23_016103.P23477"/>
    <property type="gene ID" value="AALFPA23_016103"/>
</dbReference>
<name>A0ABM1Z8M2_AEDAL</name>
<evidence type="ECO:0000313" key="4">
    <source>
        <dbReference type="Proteomes" id="UP000069940"/>
    </source>
</evidence>
<sequence>MHPSAYLISFCLLVCYANADVSEIVAKAAAAVPIDNHHQPAVTATAAAEEIQTCLVLTTNLQPNPEANTVLPEHGPVPASSSSSSLDVDIDVAADAEVIQAGGGQLDSSHADYQGPYHYEKPQVPLEYGAPLLPATTDAPALLLPPPEGRNDVFEGDDYLPPAPTNSRDGERYKRHARLFGGRALL</sequence>
<keyword evidence="2" id="KW-0732">Signal</keyword>
<dbReference type="Proteomes" id="UP000069940">
    <property type="component" value="Unassembled WGS sequence"/>
</dbReference>
<evidence type="ECO:0008006" key="5">
    <source>
        <dbReference type="Google" id="ProtNLM"/>
    </source>
</evidence>
<dbReference type="RefSeq" id="XP_029732179.2">
    <property type="nucleotide sequence ID" value="XM_029876319.2"/>
</dbReference>
<accession>A0ABM1Z8M2</accession>
<feature type="region of interest" description="Disordered" evidence="1">
    <location>
        <begin position="65"/>
        <end position="84"/>
    </location>
</feature>
<dbReference type="GeneID" id="115268274"/>
<evidence type="ECO:0000256" key="1">
    <source>
        <dbReference type="SAM" id="MobiDB-lite"/>
    </source>
</evidence>
<reference evidence="3" key="2">
    <citation type="submission" date="2025-05" db="UniProtKB">
        <authorList>
            <consortium name="EnsemblMetazoa"/>
        </authorList>
    </citation>
    <scope>IDENTIFICATION</scope>
    <source>
        <strain evidence="3">Foshan</strain>
    </source>
</reference>